<dbReference type="EMBL" id="AP022588">
    <property type="protein sequence ID" value="BBY30019.1"/>
    <property type="molecule type" value="Genomic_DNA"/>
</dbReference>
<dbReference type="PANTHER" id="PTHR22753:SF14">
    <property type="entry name" value="MONOACYLGLYCEROL_DIACYLGLYCEROL O-ACYLTRANSFERASE"/>
    <property type="match status" value="1"/>
</dbReference>
<dbReference type="AlphaFoldDB" id="A0A7I7QUH0"/>
<evidence type="ECO:0000313" key="3">
    <source>
        <dbReference type="Proteomes" id="UP000467193"/>
    </source>
</evidence>
<dbReference type="KEGG" id="msei:MSEDJ_41150"/>
<gene>
    <name evidence="2" type="ORF">MSEDJ_41150</name>
</gene>
<dbReference type="SUPFAM" id="SSF69593">
    <property type="entry name" value="Glycerol-3-phosphate (1)-acyltransferase"/>
    <property type="match status" value="1"/>
</dbReference>
<dbReference type="Pfam" id="PF01553">
    <property type="entry name" value="Acyltransferase"/>
    <property type="match status" value="1"/>
</dbReference>
<dbReference type="GO" id="GO:0016746">
    <property type="term" value="F:acyltransferase activity"/>
    <property type="evidence" value="ECO:0007669"/>
    <property type="project" value="UniProtKB-KW"/>
</dbReference>
<keyword evidence="3" id="KW-1185">Reference proteome</keyword>
<dbReference type="RefSeq" id="WP_163799206.1">
    <property type="nucleotide sequence ID" value="NZ_AP022588.1"/>
</dbReference>
<evidence type="ECO:0000313" key="2">
    <source>
        <dbReference type="EMBL" id="BBY30019.1"/>
    </source>
</evidence>
<protein>
    <submittedName>
        <fullName evidence="2">Glycerol acyltransferase</fullName>
    </submittedName>
</protein>
<sequence>MPDEEPQDHGDVENLADALLAAMEEGAENDVGTDLLTGAAVAFRRLAIEFVRRYNRLEVTTELTAPDGPVLFVANHGFGGIFDLNVFAVGATLEQLELEREVIILTHQLAWTLGVGSLIEPLGARPANEQSAQEAFSRGDHVAVFPGGDIESAKPWDDRNLIKFGGRSGFARLAIDAGVPIVPIVTAGAGESLLVISSGERLARALRLDKLLRLKSAPISVSLPWGLSIGAVGLLPYLPLPTKLVTRVLPAMPATDGEGADEYAARVHTAMQDALTDMTATRIPLIG</sequence>
<evidence type="ECO:0000259" key="1">
    <source>
        <dbReference type="Pfam" id="PF01553"/>
    </source>
</evidence>
<name>A0A7I7QUH0_9MYCO</name>
<dbReference type="GO" id="GO:0016020">
    <property type="term" value="C:membrane"/>
    <property type="evidence" value="ECO:0007669"/>
    <property type="project" value="TreeGrafter"/>
</dbReference>
<dbReference type="Proteomes" id="UP000467193">
    <property type="component" value="Chromosome"/>
</dbReference>
<reference evidence="2 3" key="1">
    <citation type="journal article" date="2019" name="Emerg. Microbes Infect.">
        <title>Comprehensive subspecies identification of 175 nontuberculous mycobacteria species based on 7547 genomic profiles.</title>
        <authorList>
            <person name="Matsumoto Y."/>
            <person name="Kinjo T."/>
            <person name="Motooka D."/>
            <person name="Nabeya D."/>
            <person name="Jung N."/>
            <person name="Uechi K."/>
            <person name="Horii T."/>
            <person name="Iida T."/>
            <person name="Fujita J."/>
            <person name="Nakamura S."/>
        </authorList>
    </citation>
    <scope>NUCLEOTIDE SEQUENCE [LARGE SCALE GENOMIC DNA]</scope>
    <source>
        <strain evidence="2 3">JCM 17899</strain>
    </source>
</reference>
<organism evidence="2 3">
    <name type="scientific">Mycolicibacterium sediminis</name>
    <dbReference type="NCBI Taxonomy" id="1286180"/>
    <lineage>
        <taxon>Bacteria</taxon>
        <taxon>Bacillati</taxon>
        <taxon>Actinomycetota</taxon>
        <taxon>Actinomycetes</taxon>
        <taxon>Mycobacteriales</taxon>
        <taxon>Mycobacteriaceae</taxon>
        <taxon>Mycolicibacterium</taxon>
    </lineage>
</organism>
<dbReference type="PANTHER" id="PTHR22753">
    <property type="entry name" value="TRANSMEMBRANE PROTEIN 68"/>
    <property type="match status" value="1"/>
</dbReference>
<feature type="domain" description="Phospholipid/glycerol acyltransferase" evidence="1">
    <location>
        <begin position="57"/>
        <end position="185"/>
    </location>
</feature>
<dbReference type="InterPro" id="IPR002123">
    <property type="entry name" value="Plipid/glycerol_acylTrfase"/>
</dbReference>
<proteinExistence type="predicted"/>
<keyword evidence="2" id="KW-0808">Transferase</keyword>
<keyword evidence="2" id="KW-0012">Acyltransferase</keyword>
<accession>A0A7I7QUH0</accession>